<protein>
    <submittedName>
        <fullName evidence="2">Uncharacterized protein</fullName>
    </submittedName>
</protein>
<reference evidence="2 3" key="1">
    <citation type="submission" date="2016-03" db="EMBL/GenBank/DDBJ databases">
        <authorList>
            <person name="Ploux O."/>
        </authorList>
    </citation>
    <scope>NUCLEOTIDE SEQUENCE [LARGE SCALE GENOMIC DNA]</scope>
    <source>
        <strain evidence="2 3">URUG2</strain>
    </source>
</reference>
<proteinExistence type="predicted"/>
<sequence length="309" mass="34315">MAGNAMRTVEEPIMDLTNMPHITKHPRDNTLRGPVYHALAKLLGFKPTLRQALEMRWILLLIIDTMRKLGDPAATDKDTWIEDISDLGEHGGGLRQATAEMIAAFFKNAPWGLHRQAPASSFEMVLTVNGIHAGVGEFSRRLAAELKQAEGRGVNLGMYDVGEAGSDTEGADDEMESEQRPTVTARKPKQQESAASKVSSAVQKRRKKQINKHVAGSGNHEHGRAIPWTTPEHMGLLELYRDNPDRKTVSHPRIAELHNARFWPKLGEGRTQAAVSQQYLKLVQHDLARIPAKLAELQALLEAERQTSI</sequence>
<dbReference type="OrthoDB" id="3645985at2759"/>
<evidence type="ECO:0000313" key="2">
    <source>
        <dbReference type="EMBL" id="CZT25820.1"/>
    </source>
</evidence>
<keyword evidence="3" id="KW-1185">Reference proteome</keyword>
<dbReference type="GeneID" id="35606506"/>
<evidence type="ECO:0000313" key="3">
    <source>
        <dbReference type="Proteomes" id="UP000225277"/>
    </source>
</evidence>
<gene>
    <name evidence="2" type="ORF">RCC_11489</name>
</gene>
<evidence type="ECO:0000256" key="1">
    <source>
        <dbReference type="SAM" id="MobiDB-lite"/>
    </source>
</evidence>
<accession>A0A2D3VI29</accession>
<dbReference type="RefSeq" id="XP_023632478.1">
    <property type="nucleotide sequence ID" value="XM_023776710.1"/>
</dbReference>
<dbReference type="AlphaFoldDB" id="A0A2D3VI29"/>
<organism evidence="2 3">
    <name type="scientific">Ramularia collo-cygni</name>
    <dbReference type="NCBI Taxonomy" id="112498"/>
    <lineage>
        <taxon>Eukaryota</taxon>
        <taxon>Fungi</taxon>
        <taxon>Dikarya</taxon>
        <taxon>Ascomycota</taxon>
        <taxon>Pezizomycotina</taxon>
        <taxon>Dothideomycetes</taxon>
        <taxon>Dothideomycetidae</taxon>
        <taxon>Mycosphaerellales</taxon>
        <taxon>Mycosphaerellaceae</taxon>
        <taxon>Ramularia</taxon>
    </lineage>
</organism>
<dbReference type="EMBL" id="FJUY01000032">
    <property type="protein sequence ID" value="CZT25820.1"/>
    <property type="molecule type" value="Genomic_DNA"/>
</dbReference>
<feature type="region of interest" description="Disordered" evidence="1">
    <location>
        <begin position="158"/>
        <end position="228"/>
    </location>
</feature>
<feature type="compositionally biased region" description="Low complexity" evidence="1">
    <location>
        <begin position="191"/>
        <end position="202"/>
    </location>
</feature>
<dbReference type="Proteomes" id="UP000225277">
    <property type="component" value="Unassembled WGS sequence"/>
</dbReference>
<name>A0A2D3VI29_9PEZI</name>